<gene>
    <name evidence="2" type="ORF">TCEB3V08_LOCUS3240</name>
</gene>
<sequence>MSSRELLAAGVATAIIILRCQKKRKRRQFWMSQFLESCSLSAGILSEIQRFGGKTATTTKKKRKLDVEPGKSVTGTSADITNSESDNINDTKEILNENTNSETEIPEVTSYYEAPTKECVQSGSYVLVRFVSGKAEKMATRNLEEAESSTKTFQSKELNERPLKKARYVWQIKGKHHLKNTENIQSESFMAPINVNEPYHIGAHHSSTCNKKDCCEDQCFNVLKNNSNELCHAKMHRCSLNSCKSDCQDVMDVESGDPIEPVCPEVEQKENLMTSSLESLDVCTSPLQDASITSSQVNAGQTVDSPIFCPHSPDWQIRKWQSRQMARSYIDNTLNHAMDDREMGFVPLDVDSEMMEESFTDDCIEGKAVLMAIHNYGLQRSLFFDMGTVCRCASSDSSSDSVSSCSKFYNGKKTDDTCIKDVDSHSKKVDLHLSEVVPSIIEGVSALDPNISEEQTVTTLNRTVSVQLIKPLPQRLLDIAFTTLRFPPPFTYSSREEASLNEFLNILMELTGVVGISSTEVQSSLAFHVTTLVVYAGALCYLHLTSYWCVLGLSASFQNPQNINNMTINY</sequence>
<organism evidence="2">
    <name type="scientific">Timema cristinae</name>
    <name type="common">Walking stick</name>
    <dbReference type="NCBI Taxonomy" id="61476"/>
    <lineage>
        <taxon>Eukaryota</taxon>
        <taxon>Metazoa</taxon>
        <taxon>Ecdysozoa</taxon>
        <taxon>Arthropoda</taxon>
        <taxon>Hexapoda</taxon>
        <taxon>Insecta</taxon>
        <taxon>Pterygota</taxon>
        <taxon>Neoptera</taxon>
        <taxon>Polyneoptera</taxon>
        <taxon>Phasmatodea</taxon>
        <taxon>Timematodea</taxon>
        <taxon>Timematoidea</taxon>
        <taxon>Timematidae</taxon>
        <taxon>Timema</taxon>
    </lineage>
</organism>
<proteinExistence type="predicted"/>
<evidence type="ECO:0000313" key="2">
    <source>
        <dbReference type="EMBL" id="CAD7395625.1"/>
    </source>
</evidence>
<protein>
    <submittedName>
        <fullName evidence="2">Uncharacterized protein</fullName>
    </submittedName>
</protein>
<evidence type="ECO:0000256" key="1">
    <source>
        <dbReference type="SAM" id="MobiDB-lite"/>
    </source>
</evidence>
<reference evidence="2" key="1">
    <citation type="submission" date="2020-11" db="EMBL/GenBank/DDBJ databases">
        <authorList>
            <person name="Tran Van P."/>
        </authorList>
    </citation>
    <scope>NUCLEOTIDE SEQUENCE</scope>
</reference>
<feature type="compositionally biased region" description="Polar residues" evidence="1">
    <location>
        <begin position="73"/>
        <end position="86"/>
    </location>
</feature>
<accession>A0A7R9CF94</accession>
<name>A0A7R9CF94_TIMCR</name>
<dbReference type="EMBL" id="OC317231">
    <property type="protein sequence ID" value="CAD7395625.1"/>
    <property type="molecule type" value="Genomic_DNA"/>
</dbReference>
<feature type="region of interest" description="Disordered" evidence="1">
    <location>
        <begin position="58"/>
        <end position="86"/>
    </location>
</feature>
<dbReference type="AlphaFoldDB" id="A0A7R9CF94"/>